<evidence type="ECO:0000313" key="1">
    <source>
        <dbReference type="EMBL" id="OWZ11903.1"/>
    </source>
</evidence>
<keyword evidence="2" id="KW-1185">Reference proteome</keyword>
<evidence type="ECO:0008006" key="3">
    <source>
        <dbReference type="Google" id="ProtNLM"/>
    </source>
</evidence>
<dbReference type="EMBL" id="NBNE01001997">
    <property type="protein sequence ID" value="OWZ11903.1"/>
    <property type="molecule type" value="Genomic_DNA"/>
</dbReference>
<dbReference type="OrthoDB" id="125279at2759"/>
<reference evidence="2" key="1">
    <citation type="submission" date="2017-03" db="EMBL/GenBank/DDBJ databases">
        <title>Phytopthora megakarya and P. palmivora, two closely related causual agents of cacao black pod achieved similar genome size and gene model numbers by different mechanisms.</title>
        <authorList>
            <person name="Ali S."/>
            <person name="Shao J."/>
            <person name="Larry D.J."/>
            <person name="Kronmiller B."/>
            <person name="Shen D."/>
            <person name="Strem M.D."/>
            <person name="Melnick R.L."/>
            <person name="Guiltinan M.J."/>
            <person name="Tyler B.M."/>
            <person name="Meinhardt L.W."/>
            <person name="Bailey B.A."/>
        </authorList>
    </citation>
    <scope>NUCLEOTIDE SEQUENCE [LARGE SCALE GENOMIC DNA]</scope>
    <source>
        <strain evidence="2">zdho120</strain>
    </source>
</reference>
<evidence type="ECO:0000313" key="2">
    <source>
        <dbReference type="Proteomes" id="UP000198211"/>
    </source>
</evidence>
<organism evidence="1 2">
    <name type="scientific">Phytophthora megakarya</name>
    <dbReference type="NCBI Taxonomy" id="4795"/>
    <lineage>
        <taxon>Eukaryota</taxon>
        <taxon>Sar</taxon>
        <taxon>Stramenopiles</taxon>
        <taxon>Oomycota</taxon>
        <taxon>Peronosporomycetes</taxon>
        <taxon>Peronosporales</taxon>
        <taxon>Peronosporaceae</taxon>
        <taxon>Phytophthora</taxon>
    </lineage>
</organism>
<proteinExistence type="predicted"/>
<dbReference type="AlphaFoldDB" id="A0A225W2E0"/>
<protein>
    <recommendedName>
        <fullName evidence="3">Cleavage induced protein</fullName>
    </recommendedName>
</protein>
<sequence length="149" mass="16201">MYSLSFPAGDSINDNNIVNHEIEVSCDGTEALANRVLVVAKAFPTLQRMMTGCVNGAFRNNPISADHVGRFTGTIPEFGILVVDLCCPFGWKNSPSSYWSTFDAKIGWDDHVPIEPDVASRLSEAQLELRSAMMNVVGPGACNEKTFTS</sequence>
<dbReference type="Proteomes" id="UP000198211">
    <property type="component" value="Unassembled WGS sequence"/>
</dbReference>
<name>A0A225W2E0_9STRA</name>
<accession>A0A225W2E0</accession>
<gene>
    <name evidence="1" type="ORF">PHMEG_00015012</name>
</gene>
<comment type="caution">
    <text evidence="1">The sequence shown here is derived from an EMBL/GenBank/DDBJ whole genome shotgun (WGS) entry which is preliminary data.</text>
</comment>